<dbReference type="Proteomes" id="UP000325779">
    <property type="component" value="Unassembled WGS sequence"/>
</dbReference>
<comment type="caution">
    <text evidence="8">The sequence shown here is derived from an EMBL/GenBank/DDBJ whole genome shotgun (WGS) entry which is preliminary data.</text>
</comment>
<evidence type="ECO:0000313" key="9">
    <source>
        <dbReference type="Proteomes" id="UP000325779"/>
    </source>
</evidence>
<evidence type="ECO:0000313" key="8">
    <source>
        <dbReference type="EMBL" id="VVO58615.1"/>
    </source>
</evidence>
<dbReference type="InterPro" id="IPR036162">
    <property type="entry name" value="Resolvase-like_N_sf"/>
</dbReference>
<name>A0ABD7VAQ2_PSEFL</name>
<gene>
    <name evidence="8" type="ORF">PS732_00697</name>
</gene>
<protein>
    <recommendedName>
        <fullName evidence="10">Resolvase/invertase-type recombinase catalytic domain-containing protein</fullName>
    </recommendedName>
</protein>
<dbReference type="PANTHER" id="PTHR30461">
    <property type="entry name" value="DNA-INVERTASE FROM LAMBDOID PROPHAGE"/>
    <property type="match status" value="1"/>
</dbReference>
<dbReference type="Gene3D" id="3.90.1750.20">
    <property type="entry name" value="Putative Large Serine Recombinase, Chain B, Domain 2"/>
    <property type="match status" value="1"/>
</dbReference>
<evidence type="ECO:0000259" key="7">
    <source>
        <dbReference type="PROSITE" id="PS51737"/>
    </source>
</evidence>
<dbReference type="GO" id="GO:0003677">
    <property type="term" value="F:DNA binding"/>
    <property type="evidence" value="ECO:0007669"/>
    <property type="project" value="UniProtKB-KW"/>
</dbReference>
<keyword evidence="1" id="KW-0229">DNA integration</keyword>
<evidence type="ECO:0000259" key="6">
    <source>
        <dbReference type="PROSITE" id="PS51736"/>
    </source>
</evidence>
<proteinExistence type="predicted"/>
<keyword evidence="5" id="KW-0175">Coiled coil</keyword>
<dbReference type="EMBL" id="CABVIJ010000002">
    <property type="protein sequence ID" value="VVO58615.1"/>
    <property type="molecule type" value="Genomic_DNA"/>
</dbReference>
<evidence type="ECO:0000256" key="3">
    <source>
        <dbReference type="ARBA" id="ARBA00023172"/>
    </source>
</evidence>
<dbReference type="SUPFAM" id="SSF53041">
    <property type="entry name" value="Resolvase-like"/>
    <property type="match status" value="1"/>
</dbReference>
<evidence type="ECO:0000256" key="1">
    <source>
        <dbReference type="ARBA" id="ARBA00022908"/>
    </source>
</evidence>
<dbReference type="Pfam" id="PF00239">
    <property type="entry name" value="Resolvase"/>
    <property type="match status" value="1"/>
</dbReference>
<sequence>MKKKVFCYVRFSSKKQEHGDSIERQQRLINDYLEKNNAEVVEQFNDLGVSAFRGKNVKAGQLSRFLDRVKKGEIGTGDTLIVESLDRISRQKELDTISILASILNAGVVIFTLADQRVYNAQDEDHANLIFQINFIISRAHDESLTKQRRSISAWTRKHEEARSGKAVMTRKLPYWLKTIEDNGTTKIVVIEERAKEVRRAFELASYKLGAQAIATKINSEGAEKRWTLIAIRHLLSSKSVYGSFEAFKTKSLSGTLEKNQTYEEIEGYFPPVIEKSEFYKVQASLEKNKEIYATRGRTPKGFRNVFKGLIKCLDCDSYLHQSFMKRKGKEYMYLICHKSLVNACPSGKKVIIPYRHVLEPFLLFFKNYGVEKLLSSSNSQDLKNKLSAVNQERISKNASLLRISSDIEKNNGEIPKTLMSLITKIESQLSKLEEEFNLLLGQLENLEASDVIKNEITRTELHELLDSEEGRLKFNSLLSTQKIEVLISRNFGEEYSSMFIFFHEKGFSENIRFNRKEAILPFTGRYNFYTRTYSDGFVGEPTPIEDVDHESFKIDWSL</sequence>
<dbReference type="PROSITE" id="PS51737">
    <property type="entry name" value="RECOMBINASE_DNA_BIND"/>
    <property type="match status" value="1"/>
</dbReference>
<keyword evidence="2" id="KW-0238">DNA-binding</keyword>
<evidence type="ECO:0000256" key="2">
    <source>
        <dbReference type="ARBA" id="ARBA00023125"/>
    </source>
</evidence>
<evidence type="ECO:0008006" key="10">
    <source>
        <dbReference type="Google" id="ProtNLM"/>
    </source>
</evidence>
<dbReference type="PANTHER" id="PTHR30461:SF2">
    <property type="entry name" value="SERINE RECOMBINASE PINE-RELATED"/>
    <property type="match status" value="1"/>
</dbReference>
<dbReference type="InterPro" id="IPR006118">
    <property type="entry name" value="Recombinase_CS"/>
</dbReference>
<dbReference type="InterPro" id="IPR038109">
    <property type="entry name" value="DNA_bind_recomb_sf"/>
</dbReference>
<keyword evidence="3" id="KW-0233">DNA recombination</keyword>
<feature type="coiled-coil region" evidence="5">
    <location>
        <begin position="423"/>
        <end position="450"/>
    </location>
</feature>
<dbReference type="CDD" id="cd00338">
    <property type="entry name" value="Ser_Recombinase"/>
    <property type="match status" value="1"/>
</dbReference>
<dbReference type="InterPro" id="IPR050639">
    <property type="entry name" value="SSR_resolvase"/>
</dbReference>
<dbReference type="PROSITE" id="PS00398">
    <property type="entry name" value="RECOMBINASES_2"/>
    <property type="match status" value="1"/>
</dbReference>
<organism evidence="8 9">
    <name type="scientific">Pseudomonas fluorescens</name>
    <dbReference type="NCBI Taxonomy" id="294"/>
    <lineage>
        <taxon>Bacteria</taxon>
        <taxon>Pseudomonadati</taxon>
        <taxon>Pseudomonadota</taxon>
        <taxon>Gammaproteobacteria</taxon>
        <taxon>Pseudomonadales</taxon>
        <taxon>Pseudomonadaceae</taxon>
        <taxon>Pseudomonas</taxon>
    </lineage>
</organism>
<dbReference type="GO" id="GO:0015074">
    <property type="term" value="P:DNA integration"/>
    <property type="evidence" value="ECO:0007669"/>
    <property type="project" value="UniProtKB-KW"/>
</dbReference>
<dbReference type="RefSeq" id="WP_150595984.1">
    <property type="nucleotide sequence ID" value="NZ_CABVIJ010000002.1"/>
</dbReference>
<dbReference type="SMART" id="SM00857">
    <property type="entry name" value="Resolvase"/>
    <property type="match status" value="1"/>
</dbReference>
<dbReference type="InterPro" id="IPR006119">
    <property type="entry name" value="Resolv_N"/>
</dbReference>
<feature type="active site" description="O-(5'-phospho-DNA)-serine intermediate" evidence="4">
    <location>
        <position position="12"/>
    </location>
</feature>
<reference evidence="8 9" key="1">
    <citation type="submission" date="2019-09" db="EMBL/GenBank/DDBJ databases">
        <authorList>
            <person name="Chandra G."/>
            <person name="Truman W A."/>
        </authorList>
    </citation>
    <scope>NUCLEOTIDE SEQUENCE [LARGE SCALE GENOMIC DNA]</scope>
    <source>
        <strain evidence="8">PS732</strain>
    </source>
</reference>
<feature type="domain" description="Resolvase/invertase-type recombinase catalytic" evidence="6">
    <location>
        <begin position="4"/>
        <end position="162"/>
    </location>
</feature>
<evidence type="ECO:0000256" key="4">
    <source>
        <dbReference type="PIRSR" id="PIRSR606118-50"/>
    </source>
</evidence>
<evidence type="ECO:0000256" key="5">
    <source>
        <dbReference type="SAM" id="Coils"/>
    </source>
</evidence>
<feature type="domain" description="Recombinase" evidence="7">
    <location>
        <begin position="174"/>
        <end position="292"/>
    </location>
</feature>
<dbReference type="PROSITE" id="PS51736">
    <property type="entry name" value="RECOMBINASES_3"/>
    <property type="match status" value="1"/>
</dbReference>
<dbReference type="GO" id="GO:0006310">
    <property type="term" value="P:DNA recombination"/>
    <property type="evidence" value="ECO:0007669"/>
    <property type="project" value="UniProtKB-KW"/>
</dbReference>
<dbReference type="Gene3D" id="3.40.50.1390">
    <property type="entry name" value="Resolvase, N-terminal catalytic domain"/>
    <property type="match status" value="1"/>
</dbReference>
<dbReference type="Pfam" id="PF07508">
    <property type="entry name" value="Recombinase"/>
    <property type="match status" value="1"/>
</dbReference>
<accession>A0ABD7VAQ2</accession>
<dbReference type="AlphaFoldDB" id="A0ABD7VAQ2"/>
<dbReference type="InterPro" id="IPR011109">
    <property type="entry name" value="DNA_bind_recombinase_dom"/>
</dbReference>